<dbReference type="EMBL" id="QNUK01000229">
    <property type="protein sequence ID" value="KAF5897598.1"/>
    <property type="molecule type" value="Genomic_DNA"/>
</dbReference>
<dbReference type="InterPro" id="IPR016186">
    <property type="entry name" value="C-type_lectin-like/link_sf"/>
</dbReference>
<dbReference type="InterPro" id="IPR016187">
    <property type="entry name" value="CTDL_fold"/>
</dbReference>
<dbReference type="AlphaFoldDB" id="A0A8J4TZH1"/>
<feature type="domain" description="C-type lectin" evidence="1">
    <location>
        <begin position="8"/>
        <end position="78"/>
    </location>
</feature>
<keyword evidence="3" id="KW-1185">Reference proteome</keyword>
<dbReference type="Gene3D" id="3.10.100.10">
    <property type="entry name" value="Mannose-Binding Protein A, subunit A"/>
    <property type="match status" value="1"/>
</dbReference>
<evidence type="ECO:0000313" key="2">
    <source>
        <dbReference type="EMBL" id="KAF5897598.1"/>
    </source>
</evidence>
<proteinExistence type="predicted"/>
<accession>A0A8J4TZH1</accession>
<protein>
    <submittedName>
        <fullName evidence="2">Macrophage mannose receptor 1-like</fullName>
    </submittedName>
</protein>
<dbReference type="Proteomes" id="UP000727407">
    <property type="component" value="Unassembled WGS sequence"/>
</dbReference>
<dbReference type="Pfam" id="PF00059">
    <property type="entry name" value="Lectin_C"/>
    <property type="match status" value="1"/>
</dbReference>
<comment type="caution">
    <text evidence="2">The sequence shown here is derived from an EMBL/GenBank/DDBJ whole genome shotgun (WGS) entry which is preliminary data.</text>
</comment>
<evidence type="ECO:0000259" key="1">
    <source>
        <dbReference type="PROSITE" id="PS50041"/>
    </source>
</evidence>
<dbReference type="PROSITE" id="PS50041">
    <property type="entry name" value="C_TYPE_LECTIN_2"/>
    <property type="match status" value="1"/>
</dbReference>
<reference evidence="2" key="1">
    <citation type="submission" date="2020-07" db="EMBL/GenBank/DDBJ databases">
        <title>Clarias magur genome sequencing, assembly and annotation.</title>
        <authorList>
            <person name="Kushwaha B."/>
            <person name="Kumar R."/>
            <person name="Das P."/>
            <person name="Joshi C.G."/>
            <person name="Kumar D."/>
            <person name="Nagpure N.S."/>
            <person name="Pandey M."/>
            <person name="Agarwal S."/>
            <person name="Srivastava S."/>
            <person name="Singh M."/>
            <person name="Sahoo L."/>
            <person name="Jayasankar P."/>
            <person name="Meher P.K."/>
            <person name="Koringa P.G."/>
            <person name="Iquebal M.A."/>
            <person name="Das S.P."/>
            <person name="Bit A."/>
            <person name="Patnaik S."/>
            <person name="Patel N."/>
            <person name="Shah T.M."/>
            <person name="Hinsu A."/>
            <person name="Jena J.K."/>
        </authorList>
    </citation>
    <scope>NUCLEOTIDE SEQUENCE</scope>
    <source>
        <strain evidence="2">CIFAMagur01</strain>
        <tissue evidence="2">Testis</tissue>
    </source>
</reference>
<organism evidence="2 3">
    <name type="scientific">Clarias magur</name>
    <name type="common">Asian catfish</name>
    <name type="synonym">Macropteronotus magur</name>
    <dbReference type="NCBI Taxonomy" id="1594786"/>
    <lineage>
        <taxon>Eukaryota</taxon>
        <taxon>Metazoa</taxon>
        <taxon>Chordata</taxon>
        <taxon>Craniata</taxon>
        <taxon>Vertebrata</taxon>
        <taxon>Euteleostomi</taxon>
        <taxon>Actinopterygii</taxon>
        <taxon>Neopterygii</taxon>
        <taxon>Teleostei</taxon>
        <taxon>Ostariophysi</taxon>
        <taxon>Siluriformes</taxon>
        <taxon>Clariidae</taxon>
        <taxon>Clarias</taxon>
    </lineage>
</organism>
<keyword evidence="2" id="KW-0675">Receptor</keyword>
<dbReference type="SUPFAM" id="SSF56436">
    <property type="entry name" value="C-type lectin-like"/>
    <property type="match status" value="1"/>
</dbReference>
<evidence type="ECO:0000313" key="3">
    <source>
        <dbReference type="Proteomes" id="UP000727407"/>
    </source>
</evidence>
<feature type="non-terminal residue" evidence="2">
    <location>
        <position position="78"/>
    </location>
</feature>
<sequence length="78" mass="9348">TSSISHQYHFVNEYKNWTQAQRYCRVNYTDLATIDNMKEINSLLNAVNESYKGLAWIGLYDNLDDWRWSLDDDAFYNE</sequence>
<dbReference type="OrthoDB" id="6369810at2759"/>
<gene>
    <name evidence="2" type="ORF">DAT39_012694</name>
</gene>
<dbReference type="PANTHER" id="PTHR45784">
    <property type="entry name" value="C-TYPE LECTIN DOMAIN FAMILY 20 MEMBER A-RELATED"/>
    <property type="match status" value="1"/>
</dbReference>
<name>A0A8J4TZH1_CLAMG</name>
<dbReference type="PANTHER" id="PTHR45784:SF3">
    <property type="entry name" value="C-TYPE LECTIN DOMAIN FAMILY 4 MEMBER K-LIKE-RELATED"/>
    <property type="match status" value="1"/>
</dbReference>
<feature type="non-terminal residue" evidence="2">
    <location>
        <position position="1"/>
    </location>
</feature>
<dbReference type="InterPro" id="IPR001304">
    <property type="entry name" value="C-type_lectin-like"/>
</dbReference>